<dbReference type="InterPro" id="IPR001995">
    <property type="entry name" value="Peptidase_A2_cat"/>
</dbReference>
<keyword evidence="8" id="KW-1185">Reference proteome</keyword>
<dbReference type="Proteomes" id="UP001497444">
    <property type="component" value="Chromosome 11"/>
</dbReference>
<evidence type="ECO:0000256" key="1">
    <source>
        <dbReference type="ARBA" id="ARBA00009136"/>
    </source>
</evidence>
<dbReference type="InterPro" id="IPR021109">
    <property type="entry name" value="Peptidase_aspartic_dom_sf"/>
</dbReference>
<dbReference type="Pfam" id="PF13975">
    <property type="entry name" value="gag-asp_proteas"/>
    <property type="match status" value="1"/>
</dbReference>
<feature type="domain" description="Peptidase A2" evidence="6">
    <location>
        <begin position="285"/>
        <end position="298"/>
    </location>
</feature>
<dbReference type="Pfam" id="PF03732">
    <property type="entry name" value="Retrotrans_gag"/>
    <property type="match status" value="1"/>
</dbReference>
<keyword evidence="2" id="KW-0645">Protease</keyword>
<reference evidence="7" key="1">
    <citation type="submission" date="2024-02" db="EMBL/GenBank/DDBJ databases">
        <authorList>
            <consortium name="ELIXIR-Norway"/>
            <consortium name="Elixir Norway"/>
        </authorList>
    </citation>
    <scope>NUCLEOTIDE SEQUENCE</scope>
</reference>
<keyword evidence="3" id="KW-0064">Aspartyl protease</keyword>
<dbReference type="PANTHER" id="PTHR12917:SF1">
    <property type="entry name" value="AT13091P"/>
    <property type="match status" value="1"/>
</dbReference>
<comment type="similarity">
    <text evidence="1">Belongs to the DDI1 family.</text>
</comment>
<feature type="region of interest" description="Disordered" evidence="5">
    <location>
        <begin position="408"/>
        <end position="472"/>
    </location>
</feature>
<evidence type="ECO:0000256" key="4">
    <source>
        <dbReference type="ARBA" id="ARBA00022801"/>
    </source>
</evidence>
<dbReference type="Gene3D" id="2.40.70.10">
    <property type="entry name" value="Acid Proteases"/>
    <property type="match status" value="1"/>
</dbReference>
<feature type="compositionally biased region" description="Acidic residues" evidence="5">
    <location>
        <begin position="723"/>
        <end position="738"/>
    </location>
</feature>
<dbReference type="InterPro" id="IPR005162">
    <property type="entry name" value="Retrotrans_gag_dom"/>
</dbReference>
<evidence type="ECO:0000256" key="2">
    <source>
        <dbReference type="ARBA" id="ARBA00022670"/>
    </source>
</evidence>
<feature type="compositionally biased region" description="Acidic residues" evidence="5">
    <location>
        <begin position="435"/>
        <end position="455"/>
    </location>
</feature>
<feature type="region of interest" description="Disordered" evidence="5">
    <location>
        <begin position="723"/>
        <end position="753"/>
    </location>
</feature>
<dbReference type="EMBL" id="OZ020106">
    <property type="protein sequence ID" value="CAK9257909.1"/>
    <property type="molecule type" value="Genomic_DNA"/>
</dbReference>
<sequence length="889" mass="100432">MTSPQGLDDLFWGRDCEDVTDWTERLTMATEVRDLTPDKLFKIAKLNLRGRAKEWFRRLQPAPADWAGLRTLMIQKYGNIDADDIRMKLDAIKQEPRERVQKYFERQDKLFRKGQIPDVEQRRRFLARLRPEIRKLCIVRTFADIEELVGAAVEVGGVLAELGETPVPRRRTPVEVTPGGIASIPEAEREGAGMSREAPVKSKILSHFIKGKVSLSPMETVLMIPGELEHLENLVKLARRKRDSETTENQASVVSASPSIRKICVSKTHRSKTLHLPIEINDCIIEGLVDTGASMSVLAAAVVRELGMMHLVTGNESYKTASGVIIRALGRVEEVQVKIGEVKCSMTFMVVDTDGYDVLLGLDFLMKIEAVVDVERGLIQVRYGPGAHVEILPLTVVNFLQRVNAGQGRNGPAISVKDGPAEQDPEVGSYRDQKADEEEEDASVSDDENDDDEFHDSESNPLEQSDSDDEFVDPELEELVNSEGPEGMLQLMLQERTDRIMAEDDSNGDDYADWIKWSFDAEENRLFEYESARSELGTVPLQQHGPEHDSVIPEILQTAQVMTDGPDHKPGEGCESCSHSKSKDRWKDICERIKVDVNLEKPGQEQLWATLERYKDVFAWNKSELGYCTIGMRHTNADALSRNPVGSAVEDEDFGEEIRDITDAHPDAFQEGAELLCALMGEDMEWMGSRRKDRRCVQHNACCFGINHQVNDHSHHLFMLEVHEEEESSEESAPDEEVAPTRDTPVREHEGQVMLKRRRPRYYDRRQQLELVLVAQELSELGDPELSPTELDEEDGSGVKHDWQDEECLRLIREGILSDAIDIDERRRIHKRASDYCWKEQKLFFKTLLALTAETDEGGSIEDAAAQFLEKVELIGSIHNNVLCNVGQA</sequence>
<dbReference type="InterPro" id="IPR001969">
    <property type="entry name" value="Aspartic_peptidase_AS"/>
</dbReference>
<organism evidence="7 8">
    <name type="scientific">Sphagnum jensenii</name>
    <dbReference type="NCBI Taxonomy" id="128206"/>
    <lineage>
        <taxon>Eukaryota</taxon>
        <taxon>Viridiplantae</taxon>
        <taxon>Streptophyta</taxon>
        <taxon>Embryophyta</taxon>
        <taxon>Bryophyta</taxon>
        <taxon>Sphagnophytina</taxon>
        <taxon>Sphagnopsida</taxon>
        <taxon>Sphagnales</taxon>
        <taxon>Sphagnaceae</taxon>
        <taxon>Sphagnum</taxon>
    </lineage>
</organism>
<dbReference type="SUPFAM" id="SSF50630">
    <property type="entry name" value="Acid proteases"/>
    <property type="match status" value="1"/>
</dbReference>
<proteinExistence type="inferred from homology"/>
<accession>A0ABP0VUC5</accession>
<evidence type="ECO:0000259" key="6">
    <source>
        <dbReference type="PROSITE" id="PS50175"/>
    </source>
</evidence>
<evidence type="ECO:0000256" key="5">
    <source>
        <dbReference type="SAM" id="MobiDB-lite"/>
    </source>
</evidence>
<protein>
    <recommendedName>
        <fullName evidence="6">Peptidase A2 domain-containing protein</fullName>
    </recommendedName>
</protein>
<dbReference type="PROSITE" id="PS00141">
    <property type="entry name" value="ASP_PROTEASE"/>
    <property type="match status" value="1"/>
</dbReference>
<keyword evidence="4" id="KW-0378">Hydrolase</keyword>
<dbReference type="PANTHER" id="PTHR12917">
    <property type="entry name" value="ASPARTYL PROTEASE DDI-RELATED"/>
    <property type="match status" value="1"/>
</dbReference>
<evidence type="ECO:0000313" key="7">
    <source>
        <dbReference type="EMBL" id="CAK9257909.1"/>
    </source>
</evidence>
<dbReference type="PROSITE" id="PS50175">
    <property type="entry name" value="ASP_PROT_RETROV"/>
    <property type="match status" value="1"/>
</dbReference>
<name>A0ABP0VUC5_9BRYO</name>
<gene>
    <name evidence="7" type="ORF">CSSPJE1EN1_LOCUS3387</name>
</gene>
<evidence type="ECO:0000313" key="8">
    <source>
        <dbReference type="Proteomes" id="UP001497444"/>
    </source>
</evidence>
<evidence type="ECO:0000256" key="3">
    <source>
        <dbReference type="ARBA" id="ARBA00022750"/>
    </source>
</evidence>